<comment type="caution">
    <text evidence="2">The sequence shown here is derived from an EMBL/GenBank/DDBJ whole genome shotgun (WGS) entry which is preliminary data.</text>
</comment>
<dbReference type="EMBL" id="BLAL01000254">
    <property type="protein sequence ID" value="GES97007.1"/>
    <property type="molecule type" value="Genomic_DNA"/>
</dbReference>
<organism evidence="2 3">
    <name type="scientific">Rhizophagus clarus</name>
    <dbReference type="NCBI Taxonomy" id="94130"/>
    <lineage>
        <taxon>Eukaryota</taxon>
        <taxon>Fungi</taxon>
        <taxon>Fungi incertae sedis</taxon>
        <taxon>Mucoromycota</taxon>
        <taxon>Glomeromycotina</taxon>
        <taxon>Glomeromycetes</taxon>
        <taxon>Glomerales</taxon>
        <taxon>Glomeraceae</taxon>
        <taxon>Rhizophagus</taxon>
    </lineage>
</organism>
<dbReference type="Proteomes" id="UP000615446">
    <property type="component" value="Unassembled WGS sequence"/>
</dbReference>
<evidence type="ECO:0000256" key="1">
    <source>
        <dbReference type="SAM" id="MobiDB-lite"/>
    </source>
</evidence>
<proteinExistence type="predicted"/>
<feature type="compositionally biased region" description="Basic and acidic residues" evidence="1">
    <location>
        <begin position="188"/>
        <end position="199"/>
    </location>
</feature>
<reference evidence="2" key="1">
    <citation type="submission" date="2019-10" db="EMBL/GenBank/DDBJ databases">
        <title>Conservation and host-specific expression of non-tandemly repeated heterogenous ribosome RNA gene in arbuscular mycorrhizal fungi.</title>
        <authorList>
            <person name="Maeda T."/>
            <person name="Kobayashi Y."/>
            <person name="Nakagawa T."/>
            <person name="Ezawa T."/>
            <person name="Yamaguchi K."/>
            <person name="Bino T."/>
            <person name="Nishimoto Y."/>
            <person name="Shigenobu S."/>
            <person name="Kawaguchi M."/>
        </authorList>
    </citation>
    <scope>NUCLEOTIDE SEQUENCE</scope>
    <source>
        <strain evidence="2">HR1</strain>
    </source>
</reference>
<sequence>MNRDEFRLRQGNLCDQKTEHRRYKEELNTIIEYSSSSTEIVEKWNRSFKANLILFILLYCLRCLALSPTTLSNAVWQWERTAFLLNDKNSKAIKHFWELHQIFQTENMYSEEKAYIRQDKLNDLKDQINIEQTRHILNTTRETFSQNLKFQQTVIKQHLLDETNDEDSDSIIGQKRNCGSAFPKNKRHESDSDDRERRYRQNSPQKRQCIEPIADAENNPFFESENNLDKEKAKSKSQSISSPENEHTPLVHNYAEDESQHCDDDESYGEVSPNSRLGRLGFLRTTSWIWISRGLPGLGFQLDHEKRHLPGPE</sequence>
<dbReference type="OrthoDB" id="2442362at2759"/>
<gene>
    <name evidence="2" type="ORF">RCL2_002359800</name>
</gene>
<feature type="region of interest" description="Disordered" evidence="1">
    <location>
        <begin position="163"/>
        <end position="247"/>
    </location>
</feature>
<accession>A0A8H3M1I0</accession>
<evidence type="ECO:0000313" key="3">
    <source>
        <dbReference type="Proteomes" id="UP000615446"/>
    </source>
</evidence>
<name>A0A8H3M1I0_9GLOM</name>
<evidence type="ECO:0000313" key="2">
    <source>
        <dbReference type="EMBL" id="GES97007.1"/>
    </source>
</evidence>
<dbReference type="AlphaFoldDB" id="A0A8H3M1I0"/>
<protein>
    <submittedName>
        <fullName evidence="2">Uncharacterized protein</fullName>
    </submittedName>
</protein>